<evidence type="ECO:0000313" key="3">
    <source>
        <dbReference type="Proteomes" id="UP001310692"/>
    </source>
</evidence>
<proteinExistence type="predicted"/>
<dbReference type="InterPro" id="IPR000835">
    <property type="entry name" value="HTH_MarR-typ"/>
</dbReference>
<dbReference type="Gene3D" id="1.10.10.10">
    <property type="entry name" value="Winged helix-like DNA-binding domain superfamily/Winged helix DNA-binding domain"/>
    <property type="match status" value="1"/>
</dbReference>
<feature type="domain" description="HTH marR-type" evidence="1">
    <location>
        <begin position="13"/>
        <end position="63"/>
    </location>
</feature>
<dbReference type="RefSeq" id="WP_330196552.1">
    <property type="nucleotide sequence ID" value="NZ_JAZDRO010000004.1"/>
</dbReference>
<dbReference type="Pfam" id="PF12802">
    <property type="entry name" value="MarR_2"/>
    <property type="match status" value="1"/>
</dbReference>
<organism evidence="2 3">
    <name type="scientific">Hyphobacterium marinum</name>
    <dbReference type="NCBI Taxonomy" id="3116574"/>
    <lineage>
        <taxon>Bacteria</taxon>
        <taxon>Pseudomonadati</taxon>
        <taxon>Pseudomonadota</taxon>
        <taxon>Alphaproteobacteria</taxon>
        <taxon>Maricaulales</taxon>
        <taxon>Maricaulaceae</taxon>
        <taxon>Hyphobacterium</taxon>
    </lineage>
</organism>
<accession>A0ABU7M0R8</accession>
<dbReference type="InterPro" id="IPR036390">
    <property type="entry name" value="WH_DNA-bd_sf"/>
</dbReference>
<evidence type="ECO:0000313" key="2">
    <source>
        <dbReference type="EMBL" id="MEE2566995.1"/>
    </source>
</evidence>
<name>A0ABU7M0R8_9PROT</name>
<evidence type="ECO:0000259" key="1">
    <source>
        <dbReference type="Pfam" id="PF12802"/>
    </source>
</evidence>
<dbReference type="EMBL" id="JAZDRO010000004">
    <property type="protein sequence ID" value="MEE2566995.1"/>
    <property type="molecule type" value="Genomic_DNA"/>
</dbReference>
<gene>
    <name evidence="2" type="ORF">V0U35_09910</name>
</gene>
<reference evidence="2 3" key="1">
    <citation type="submission" date="2024-01" db="EMBL/GenBank/DDBJ databases">
        <title>Hyphobacterium bacterium isolated from marine sediment.</title>
        <authorList>
            <person name="Zhao S."/>
        </authorList>
    </citation>
    <scope>NUCLEOTIDE SEQUENCE [LARGE SCALE GENOMIC DNA]</scope>
    <source>
        <strain evidence="2 3">Y60-23</strain>
    </source>
</reference>
<dbReference type="Proteomes" id="UP001310692">
    <property type="component" value="Unassembled WGS sequence"/>
</dbReference>
<keyword evidence="3" id="KW-1185">Reference proteome</keyword>
<comment type="caution">
    <text evidence="2">The sequence shown here is derived from an EMBL/GenBank/DDBJ whole genome shotgun (WGS) entry which is preliminary data.</text>
</comment>
<sequence length="127" mass="14256">MHGIPWPARSNSIVAWLARNDGGTGKEIAEALGQSPQLAGQKLAQLRKAGIVCSRRDPEDRRRQIESLTALGRREFAKLERLEQEATAAFADLFDELGCDVWDVLARMDQALEHESFNDRMARAKPR</sequence>
<dbReference type="InterPro" id="IPR036388">
    <property type="entry name" value="WH-like_DNA-bd_sf"/>
</dbReference>
<dbReference type="SUPFAM" id="SSF46785">
    <property type="entry name" value="Winged helix' DNA-binding domain"/>
    <property type="match status" value="1"/>
</dbReference>
<protein>
    <submittedName>
        <fullName evidence="2">MarR family winged helix-turn-helix transcriptional regulator</fullName>
    </submittedName>
</protein>